<dbReference type="InterPro" id="IPR051206">
    <property type="entry name" value="NAMLAA_amidase_2"/>
</dbReference>
<dbReference type="SUPFAM" id="SSF55846">
    <property type="entry name" value="N-acetylmuramoyl-L-alanine amidase-like"/>
    <property type="match status" value="1"/>
</dbReference>
<dbReference type="GO" id="GO:0009253">
    <property type="term" value="P:peptidoglycan catabolic process"/>
    <property type="evidence" value="ECO:0007669"/>
    <property type="project" value="InterPro"/>
</dbReference>
<dbReference type="AlphaFoldDB" id="A0A6A7Y000"/>
<dbReference type="GO" id="GO:0009254">
    <property type="term" value="P:peptidoglycan turnover"/>
    <property type="evidence" value="ECO:0007669"/>
    <property type="project" value="TreeGrafter"/>
</dbReference>
<keyword evidence="4" id="KW-0378">Hydrolase</keyword>
<dbReference type="PANTHER" id="PTHR30417:SF1">
    <property type="entry name" value="N-ACETYLMURAMOYL-L-ALANINE AMIDASE AMID"/>
    <property type="match status" value="1"/>
</dbReference>
<dbReference type="PANTHER" id="PTHR30417">
    <property type="entry name" value="N-ACETYLMURAMOYL-L-ALANINE AMIDASE AMID"/>
    <property type="match status" value="1"/>
</dbReference>
<dbReference type="Pfam" id="PF01510">
    <property type="entry name" value="Amidase_2"/>
    <property type="match status" value="1"/>
</dbReference>
<comment type="catalytic activity">
    <reaction evidence="1">
        <text>Hydrolyzes the link between N-acetylmuramoyl residues and L-amino acid residues in certain cell-wall glycopeptides.</text>
        <dbReference type="EC" id="3.5.1.28"/>
    </reaction>
</comment>
<dbReference type="CDD" id="cd06583">
    <property type="entry name" value="PGRP"/>
    <property type="match status" value="1"/>
</dbReference>
<sequence length="243" mass="26475">MTALKIARDVVSPNHGPRPQGLRPDILLLHYTGMPTAAAAIARLCDPLANVSSHYVVDEDGAILRLVPEARRAHHAGVSSWQGTTDINSRSIGIEIVNPGHEFGYRPFPDAQIEAVIALCRDILARQPIAPERVLAHSDVAPERKQDPGELFPWDRLAAAGIGRWVEPSPIADGPAFRRGDEGLPIRALQAMLAHYGYGLDLTGVFDARTEAVVTAFQRHFRPARVDGVADRSTFETLHRLAG</sequence>
<gene>
    <name evidence="7" type="ORF">F0357_01300</name>
</gene>
<dbReference type="InterPro" id="IPR002502">
    <property type="entry name" value="Amidase_domain"/>
</dbReference>
<evidence type="ECO:0000259" key="6">
    <source>
        <dbReference type="SMART" id="SM00644"/>
    </source>
</evidence>
<evidence type="ECO:0000256" key="1">
    <source>
        <dbReference type="ARBA" id="ARBA00001561"/>
    </source>
</evidence>
<dbReference type="Gene3D" id="3.40.80.10">
    <property type="entry name" value="Peptidoglycan recognition protein-like"/>
    <property type="match status" value="1"/>
</dbReference>
<evidence type="ECO:0000256" key="4">
    <source>
        <dbReference type="ARBA" id="ARBA00022801"/>
    </source>
</evidence>
<dbReference type="Gene3D" id="1.10.101.10">
    <property type="entry name" value="PGBD-like superfamily/PGBD"/>
    <property type="match status" value="1"/>
</dbReference>
<dbReference type="Pfam" id="PF01471">
    <property type="entry name" value="PG_binding_1"/>
    <property type="match status" value="1"/>
</dbReference>
<dbReference type="InterPro" id="IPR036505">
    <property type="entry name" value="Amidase/PGRP_sf"/>
</dbReference>
<evidence type="ECO:0000256" key="5">
    <source>
        <dbReference type="ARBA" id="ARBA00023316"/>
    </source>
</evidence>
<dbReference type="InterPro" id="IPR036366">
    <property type="entry name" value="PGBDSf"/>
</dbReference>
<dbReference type="Proteomes" id="UP000332515">
    <property type="component" value="Unassembled WGS sequence"/>
</dbReference>
<dbReference type="InterPro" id="IPR002477">
    <property type="entry name" value="Peptidoglycan-bd-like"/>
</dbReference>
<evidence type="ECO:0000256" key="2">
    <source>
        <dbReference type="ARBA" id="ARBA00007553"/>
    </source>
</evidence>
<dbReference type="GO" id="GO:0071555">
    <property type="term" value="P:cell wall organization"/>
    <property type="evidence" value="ECO:0007669"/>
    <property type="project" value="UniProtKB-KW"/>
</dbReference>
<dbReference type="SUPFAM" id="SSF47090">
    <property type="entry name" value="PGBD-like"/>
    <property type="match status" value="1"/>
</dbReference>
<dbReference type="EMBL" id="VWNA01000001">
    <property type="protein sequence ID" value="MQT11329.1"/>
    <property type="molecule type" value="Genomic_DNA"/>
</dbReference>
<comment type="similarity">
    <text evidence="2">Belongs to the N-acetylmuramoyl-L-alanine amidase 2 family.</text>
</comment>
<name>A0A6A7Y000_9HYPH</name>
<accession>A0A6A7Y000</accession>
<evidence type="ECO:0000256" key="3">
    <source>
        <dbReference type="ARBA" id="ARBA00011901"/>
    </source>
</evidence>
<dbReference type="InterPro" id="IPR036365">
    <property type="entry name" value="PGBD-like_sf"/>
</dbReference>
<protein>
    <recommendedName>
        <fullName evidence="3">N-acetylmuramoyl-L-alanine amidase</fullName>
        <ecNumber evidence="3">3.5.1.28</ecNumber>
    </recommendedName>
</protein>
<evidence type="ECO:0000313" key="7">
    <source>
        <dbReference type="EMBL" id="MQT11329.1"/>
    </source>
</evidence>
<organism evidence="7 8">
    <name type="scientific">Segnochrobactrum spirostomi</name>
    <dbReference type="NCBI Taxonomy" id="2608987"/>
    <lineage>
        <taxon>Bacteria</taxon>
        <taxon>Pseudomonadati</taxon>
        <taxon>Pseudomonadota</taxon>
        <taxon>Alphaproteobacteria</taxon>
        <taxon>Hyphomicrobiales</taxon>
        <taxon>Segnochrobactraceae</taxon>
        <taxon>Segnochrobactrum</taxon>
    </lineage>
</organism>
<feature type="domain" description="N-acetylmuramoyl-L-alanine amidase" evidence="6">
    <location>
        <begin position="12"/>
        <end position="149"/>
    </location>
</feature>
<dbReference type="RefSeq" id="WP_376767777.1">
    <property type="nucleotide sequence ID" value="NZ_VWNA01000001.1"/>
</dbReference>
<reference evidence="7 8" key="1">
    <citation type="submission" date="2019-09" db="EMBL/GenBank/DDBJ databases">
        <title>Segnochrobactrum spirostomi gen. nov., sp. nov., isolated from the ciliate Spirostomum cf. yagiui and description of a novel family, Segnochrobactraceae fam. nov. within the order Rhizobiales of the class Alphaproteobacteria.</title>
        <authorList>
            <person name="Akter S."/>
            <person name="Shazib S.U.A."/>
            <person name="Shin M.K."/>
        </authorList>
    </citation>
    <scope>NUCLEOTIDE SEQUENCE [LARGE SCALE GENOMIC DNA]</scope>
    <source>
        <strain evidence="7 8">Sp-1</strain>
    </source>
</reference>
<proteinExistence type="inferred from homology"/>
<comment type="caution">
    <text evidence="7">The sequence shown here is derived from an EMBL/GenBank/DDBJ whole genome shotgun (WGS) entry which is preliminary data.</text>
</comment>
<keyword evidence="5" id="KW-0961">Cell wall biogenesis/degradation</keyword>
<dbReference type="SMART" id="SM00644">
    <property type="entry name" value="Ami_2"/>
    <property type="match status" value="1"/>
</dbReference>
<dbReference type="EC" id="3.5.1.28" evidence="3"/>
<evidence type="ECO:0000313" key="8">
    <source>
        <dbReference type="Proteomes" id="UP000332515"/>
    </source>
</evidence>
<dbReference type="GO" id="GO:0008745">
    <property type="term" value="F:N-acetylmuramoyl-L-alanine amidase activity"/>
    <property type="evidence" value="ECO:0007669"/>
    <property type="project" value="UniProtKB-EC"/>
</dbReference>
<keyword evidence="8" id="KW-1185">Reference proteome</keyword>
<dbReference type="GO" id="GO:0019867">
    <property type="term" value="C:outer membrane"/>
    <property type="evidence" value="ECO:0007669"/>
    <property type="project" value="TreeGrafter"/>
</dbReference>